<dbReference type="GeneTree" id="ENSGT00940000180774"/>
<sequence>EAVNSKKVLFEAGEARTGGPPKTTTCRDVKCGDVMRKKNMWEVIGDSSGRSPTNGAAAPSKTYTFVVTGHGKYKKISSDQEHATNRKSGERTHSHEKPFCK</sequence>
<dbReference type="Proteomes" id="UP000264820">
    <property type="component" value="Unplaced"/>
</dbReference>
<feature type="region of interest" description="Disordered" evidence="1">
    <location>
        <begin position="74"/>
        <end position="101"/>
    </location>
</feature>
<keyword evidence="3" id="KW-1185">Reference proteome</keyword>
<evidence type="ECO:0000313" key="3">
    <source>
        <dbReference type="Proteomes" id="UP000264820"/>
    </source>
</evidence>
<protein>
    <submittedName>
        <fullName evidence="2">Uncharacterized protein</fullName>
    </submittedName>
</protein>
<reference evidence="2" key="1">
    <citation type="submission" date="2025-08" db="UniProtKB">
        <authorList>
            <consortium name="Ensembl"/>
        </authorList>
    </citation>
    <scope>IDENTIFICATION</scope>
</reference>
<name>A0A3Q2Z7M1_HIPCM</name>
<dbReference type="Ensembl" id="ENSHCOT00000002053.1">
    <property type="protein sequence ID" value="ENSHCOP00000022053.1"/>
    <property type="gene ID" value="ENSHCOG00000009415.1"/>
</dbReference>
<accession>A0A3Q2Z7M1</accession>
<proteinExistence type="predicted"/>
<feature type="compositionally biased region" description="Basic and acidic residues" evidence="1">
    <location>
        <begin position="76"/>
        <end position="101"/>
    </location>
</feature>
<organism evidence="2 3">
    <name type="scientific">Hippocampus comes</name>
    <name type="common">Tiger tail seahorse</name>
    <dbReference type="NCBI Taxonomy" id="109280"/>
    <lineage>
        <taxon>Eukaryota</taxon>
        <taxon>Metazoa</taxon>
        <taxon>Chordata</taxon>
        <taxon>Craniata</taxon>
        <taxon>Vertebrata</taxon>
        <taxon>Euteleostomi</taxon>
        <taxon>Actinopterygii</taxon>
        <taxon>Neopterygii</taxon>
        <taxon>Teleostei</taxon>
        <taxon>Neoteleostei</taxon>
        <taxon>Acanthomorphata</taxon>
        <taxon>Syngnathiaria</taxon>
        <taxon>Syngnathiformes</taxon>
        <taxon>Syngnathoidei</taxon>
        <taxon>Syngnathidae</taxon>
        <taxon>Hippocampus</taxon>
    </lineage>
</organism>
<feature type="region of interest" description="Disordered" evidence="1">
    <location>
        <begin position="1"/>
        <end position="25"/>
    </location>
</feature>
<evidence type="ECO:0000313" key="2">
    <source>
        <dbReference type="Ensembl" id="ENSHCOP00000022053.1"/>
    </source>
</evidence>
<reference evidence="2" key="2">
    <citation type="submission" date="2025-09" db="UniProtKB">
        <authorList>
            <consortium name="Ensembl"/>
        </authorList>
    </citation>
    <scope>IDENTIFICATION</scope>
</reference>
<dbReference type="AlphaFoldDB" id="A0A3Q2Z7M1"/>
<dbReference type="STRING" id="109280.ENSHCOP00000022053"/>
<evidence type="ECO:0000256" key="1">
    <source>
        <dbReference type="SAM" id="MobiDB-lite"/>
    </source>
</evidence>